<name>A0A854Q4L5_CRYNE</name>
<evidence type="ECO:0000313" key="2">
    <source>
        <dbReference type="Proteomes" id="UP000199727"/>
    </source>
</evidence>
<dbReference type="AlphaFoldDB" id="A0A854Q4L5"/>
<comment type="caution">
    <text evidence="1">The sequence shown here is derived from an EMBL/GenBank/DDBJ whole genome shotgun (WGS) entry which is preliminary data.</text>
</comment>
<protein>
    <submittedName>
        <fullName evidence="1">Uncharacterized protein</fullName>
    </submittedName>
</protein>
<accession>A0A854Q4L5</accession>
<evidence type="ECO:0000313" key="1">
    <source>
        <dbReference type="EMBL" id="OXG10556.1"/>
    </source>
</evidence>
<reference evidence="1 2" key="1">
    <citation type="submission" date="2017-06" db="EMBL/GenBank/DDBJ databases">
        <title>Global population genomics of the pathogenic fungus Cryptococcus neoformans var. grubii.</title>
        <authorList>
            <person name="Cuomo C."/>
            <person name="Litvintseva A."/>
            <person name="Chen Y."/>
            <person name="Young S."/>
            <person name="Zeng Q."/>
            <person name="Chapman S."/>
            <person name="Gujja S."/>
            <person name="Saif S."/>
            <person name="Birren B."/>
        </authorList>
    </citation>
    <scope>NUCLEOTIDE SEQUENCE [LARGE SCALE GENOMIC DNA]</scope>
    <source>
        <strain evidence="1 2">Tu259-1</strain>
    </source>
</reference>
<dbReference type="Proteomes" id="UP000199727">
    <property type="component" value="Unassembled WGS sequence"/>
</dbReference>
<organism evidence="1 2">
    <name type="scientific">Cryptococcus neoformans Tu259-1</name>
    <dbReference type="NCBI Taxonomy" id="1230072"/>
    <lineage>
        <taxon>Eukaryota</taxon>
        <taxon>Fungi</taxon>
        <taxon>Dikarya</taxon>
        <taxon>Basidiomycota</taxon>
        <taxon>Agaricomycotina</taxon>
        <taxon>Tremellomycetes</taxon>
        <taxon>Tremellales</taxon>
        <taxon>Cryptococcaceae</taxon>
        <taxon>Cryptococcus</taxon>
        <taxon>Cryptococcus neoformans species complex</taxon>
    </lineage>
</organism>
<proteinExistence type="predicted"/>
<sequence>MAIFYLAEQSEALAFEK</sequence>
<gene>
    <name evidence="1" type="ORF">C361_06893</name>
</gene>
<dbReference type="EMBL" id="AMKT01000102">
    <property type="protein sequence ID" value="OXG10556.1"/>
    <property type="molecule type" value="Genomic_DNA"/>
</dbReference>